<accession>A0A414SKP0</accession>
<dbReference type="Proteomes" id="UP000284220">
    <property type="component" value="Unassembled WGS sequence"/>
</dbReference>
<protein>
    <submittedName>
        <fullName evidence="1">Uncharacterized protein</fullName>
    </submittedName>
</protein>
<evidence type="ECO:0000313" key="2">
    <source>
        <dbReference type="Proteomes" id="UP000284220"/>
    </source>
</evidence>
<name>A0A414SKP0_9FIRM</name>
<gene>
    <name evidence="1" type="ORF">DW272_02725</name>
</gene>
<evidence type="ECO:0000313" key="1">
    <source>
        <dbReference type="EMBL" id="RHG20137.1"/>
    </source>
</evidence>
<organism evidence="1 2">
    <name type="scientific">Blautia obeum</name>
    <dbReference type="NCBI Taxonomy" id="40520"/>
    <lineage>
        <taxon>Bacteria</taxon>
        <taxon>Bacillati</taxon>
        <taxon>Bacillota</taxon>
        <taxon>Clostridia</taxon>
        <taxon>Lachnospirales</taxon>
        <taxon>Lachnospiraceae</taxon>
        <taxon>Blautia</taxon>
    </lineage>
</organism>
<dbReference type="RefSeq" id="WP_118197460.1">
    <property type="nucleotide sequence ID" value="NZ_QRHZ01000001.1"/>
</dbReference>
<reference evidence="1 2" key="1">
    <citation type="submission" date="2018-08" db="EMBL/GenBank/DDBJ databases">
        <title>A genome reference for cultivated species of the human gut microbiota.</title>
        <authorList>
            <person name="Zou Y."/>
            <person name="Xue W."/>
            <person name="Luo G."/>
        </authorList>
    </citation>
    <scope>NUCLEOTIDE SEQUENCE [LARGE SCALE GENOMIC DNA]</scope>
    <source>
        <strain evidence="1 2">AM22-9LB</strain>
    </source>
</reference>
<dbReference type="AlphaFoldDB" id="A0A414SKP0"/>
<proteinExistence type="predicted"/>
<sequence>MGKTTITYNSKYDVGDIVVFKKDRMLLVGIIDGYYVEDNLIWYNIRINNNRVFTYSNGGDIGEEDIVYKINAKTLKDEIFRLN</sequence>
<comment type="caution">
    <text evidence="1">The sequence shown here is derived from an EMBL/GenBank/DDBJ whole genome shotgun (WGS) entry which is preliminary data.</text>
</comment>
<dbReference type="EMBL" id="QRHZ01000001">
    <property type="protein sequence ID" value="RHG20137.1"/>
    <property type="molecule type" value="Genomic_DNA"/>
</dbReference>